<dbReference type="Proteomes" id="UP000217790">
    <property type="component" value="Unassembled WGS sequence"/>
</dbReference>
<evidence type="ECO:0000313" key="1">
    <source>
        <dbReference type="EMBL" id="PBK86166.1"/>
    </source>
</evidence>
<protein>
    <submittedName>
        <fullName evidence="1">Uncharacterized protein</fullName>
    </submittedName>
</protein>
<keyword evidence="2" id="KW-1185">Reference proteome</keyword>
<dbReference type="InParanoid" id="A0A2H3DFB8"/>
<dbReference type="AlphaFoldDB" id="A0A2H3DFB8"/>
<sequence length="130" mass="14018">MSVVLSSDTCHPGSSCSLQTSDLLIGRNLERECLLPGPNDDPPEILFIIQHSPVVQRVREYITNADLGGGVKRTGIYGCDEGFAVIVVLWTNQDRARREKACVDSCTTGKGPISVTLSISTSIGIQLMLN</sequence>
<proteinExistence type="predicted"/>
<dbReference type="EMBL" id="KZ293686">
    <property type="protein sequence ID" value="PBK86166.1"/>
    <property type="molecule type" value="Genomic_DNA"/>
</dbReference>
<reference evidence="2" key="1">
    <citation type="journal article" date="2017" name="Nat. Ecol. Evol.">
        <title>Genome expansion and lineage-specific genetic innovations in the forest pathogenic fungi Armillaria.</title>
        <authorList>
            <person name="Sipos G."/>
            <person name="Prasanna A.N."/>
            <person name="Walter M.C."/>
            <person name="O'Connor E."/>
            <person name="Balint B."/>
            <person name="Krizsan K."/>
            <person name="Kiss B."/>
            <person name="Hess J."/>
            <person name="Varga T."/>
            <person name="Slot J."/>
            <person name="Riley R."/>
            <person name="Boka B."/>
            <person name="Rigling D."/>
            <person name="Barry K."/>
            <person name="Lee J."/>
            <person name="Mihaltcheva S."/>
            <person name="LaButti K."/>
            <person name="Lipzen A."/>
            <person name="Waldron R."/>
            <person name="Moloney N.M."/>
            <person name="Sperisen C."/>
            <person name="Kredics L."/>
            <person name="Vagvoelgyi C."/>
            <person name="Patrignani A."/>
            <person name="Fitzpatrick D."/>
            <person name="Nagy I."/>
            <person name="Doyle S."/>
            <person name="Anderson J.B."/>
            <person name="Grigoriev I.V."/>
            <person name="Gueldener U."/>
            <person name="Muensterkoetter M."/>
            <person name="Nagy L.G."/>
        </authorList>
    </citation>
    <scope>NUCLEOTIDE SEQUENCE [LARGE SCALE GENOMIC DNA]</scope>
    <source>
        <strain evidence="2">Ar21-2</strain>
    </source>
</reference>
<accession>A0A2H3DFB8</accession>
<name>A0A2H3DFB8_ARMGA</name>
<evidence type="ECO:0000313" key="2">
    <source>
        <dbReference type="Proteomes" id="UP000217790"/>
    </source>
</evidence>
<organism evidence="1 2">
    <name type="scientific">Armillaria gallica</name>
    <name type="common">Bulbous honey fungus</name>
    <name type="synonym">Armillaria bulbosa</name>
    <dbReference type="NCBI Taxonomy" id="47427"/>
    <lineage>
        <taxon>Eukaryota</taxon>
        <taxon>Fungi</taxon>
        <taxon>Dikarya</taxon>
        <taxon>Basidiomycota</taxon>
        <taxon>Agaricomycotina</taxon>
        <taxon>Agaricomycetes</taxon>
        <taxon>Agaricomycetidae</taxon>
        <taxon>Agaricales</taxon>
        <taxon>Marasmiineae</taxon>
        <taxon>Physalacriaceae</taxon>
        <taxon>Armillaria</taxon>
    </lineage>
</organism>
<gene>
    <name evidence="1" type="ORF">ARMGADRAFT_1035881</name>
</gene>